<evidence type="ECO:0000256" key="2">
    <source>
        <dbReference type="ARBA" id="ARBA00093453"/>
    </source>
</evidence>
<dbReference type="GO" id="GO:0000800">
    <property type="term" value="C:lateral element"/>
    <property type="evidence" value="ECO:0007669"/>
    <property type="project" value="TreeGrafter"/>
</dbReference>
<evidence type="ECO:0000313" key="3">
    <source>
        <dbReference type="EMBL" id="KAJ8389350.1"/>
    </source>
</evidence>
<dbReference type="GO" id="GO:0007129">
    <property type="term" value="P:homologous chromosome pairing at meiosis"/>
    <property type="evidence" value="ECO:0007669"/>
    <property type="project" value="TreeGrafter"/>
</dbReference>
<organism evidence="3 4">
    <name type="scientific">Aldrovandia affinis</name>
    <dbReference type="NCBI Taxonomy" id="143900"/>
    <lineage>
        <taxon>Eukaryota</taxon>
        <taxon>Metazoa</taxon>
        <taxon>Chordata</taxon>
        <taxon>Craniata</taxon>
        <taxon>Vertebrata</taxon>
        <taxon>Euteleostomi</taxon>
        <taxon>Actinopterygii</taxon>
        <taxon>Neopterygii</taxon>
        <taxon>Teleostei</taxon>
        <taxon>Notacanthiformes</taxon>
        <taxon>Halosauridae</taxon>
        <taxon>Aldrovandia</taxon>
    </lineage>
</organism>
<dbReference type="Pfam" id="PF13971">
    <property type="entry name" value="Mei4"/>
    <property type="match status" value="1"/>
</dbReference>
<comment type="caution">
    <text evidence="3">The sequence shown here is derived from an EMBL/GenBank/DDBJ whole genome shotgun (WGS) entry which is preliminary data.</text>
</comment>
<reference evidence="3" key="1">
    <citation type="journal article" date="2023" name="Science">
        <title>Genome structures resolve the early diversification of teleost fishes.</title>
        <authorList>
            <person name="Parey E."/>
            <person name="Louis A."/>
            <person name="Montfort J."/>
            <person name="Bouchez O."/>
            <person name="Roques C."/>
            <person name="Iampietro C."/>
            <person name="Lluch J."/>
            <person name="Castinel A."/>
            <person name="Donnadieu C."/>
            <person name="Desvignes T."/>
            <person name="Floi Bucao C."/>
            <person name="Jouanno E."/>
            <person name="Wen M."/>
            <person name="Mejri S."/>
            <person name="Dirks R."/>
            <person name="Jansen H."/>
            <person name="Henkel C."/>
            <person name="Chen W.J."/>
            <person name="Zahm M."/>
            <person name="Cabau C."/>
            <person name="Klopp C."/>
            <person name="Thompson A.W."/>
            <person name="Robinson-Rechavi M."/>
            <person name="Braasch I."/>
            <person name="Lecointre G."/>
            <person name="Bobe J."/>
            <person name="Postlethwait J.H."/>
            <person name="Berthelot C."/>
            <person name="Roest Crollius H."/>
            <person name="Guiguen Y."/>
        </authorList>
    </citation>
    <scope>NUCLEOTIDE SEQUENCE</scope>
    <source>
        <strain evidence="3">NC1722</strain>
    </source>
</reference>
<evidence type="ECO:0000256" key="1">
    <source>
        <dbReference type="ARBA" id="ARBA00023254"/>
    </source>
</evidence>
<dbReference type="PANTHER" id="PTHR28575:SF1">
    <property type="entry name" value="MEIOSIS-SPECIFIC PROTEIN MEI4"/>
    <property type="match status" value="1"/>
</dbReference>
<protein>
    <submittedName>
        <fullName evidence="3">Uncharacterized protein</fullName>
    </submittedName>
</protein>
<dbReference type="GO" id="GO:0007283">
    <property type="term" value="P:spermatogenesis"/>
    <property type="evidence" value="ECO:0007669"/>
    <property type="project" value="TreeGrafter"/>
</dbReference>
<dbReference type="PANTHER" id="PTHR28575">
    <property type="entry name" value="MEIOSIS-SPECIFIC PROTEIN MEI4"/>
    <property type="match status" value="1"/>
</dbReference>
<proteinExistence type="inferred from homology"/>
<keyword evidence="1" id="KW-0469">Meiosis</keyword>
<accession>A0AAD7RSF2</accession>
<evidence type="ECO:0000313" key="4">
    <source>
        <dbReference type="Proteomes" id="UP001221898"/>
    </source>
</evidence>
<dbReference type="GO" id="GO:0042138">
    <property type="term" value="P:meiotic DNA double-strand break formation"/>
    <property type="evidence" value="ECO:0007669"/>
    <property type="project" value="InterPro"/>
</dbReference>
<name>A0AAD7RSF2_9TELE</name>
<comment type="similarity">
    <text evidence="2">Belongs to the MEI4L family.</text>
</comment>
<dbReference type="InterPro" id="IPR025888">
    <property type="entry name" value="MEI4"/>
</dbReference>
<keyword evidence="4" id="KW-1185">Reference proteome</keyword>
<dbReference type="AlphaFoldDB" id="A0AAD7RSF2"/>
<gene>
    <name evidence="3" type="ORF">AAFF_G00120580</name>
</gene>
<dbReference type="EMBL" id="JAINUG010000183">
    <property type="protein sequence ID" value="KAJ8389350.1"/>
    <property type="molecule type" value="Genomic_DNA"/>
</dbReference>
<sequence>MRDCAPSSDESEGHQHLDVSRYENSFYLLWVLERLLPGGGGAGGGGAGAIGGGAGAGLGGQLGQLERRALQLSDEFPLFALYAWRVTTCPSPTVTAQTPDPR</sequence>
<dbReference type="GO" id="GO:0048477">
    <property type="term" value="P:oogenesis"/>
    <property type="evidence" value="ECO:0007669"/>
    <property type="project" value="TreeGrafter"/>
</dbReference>
<dbReference type="GO" id="GO:0006310">
    <property type="term" value="P:DNA recombination"/>
    <property type="evidence" value="ECO:0007669"/>
    <property type="project" value="InterPro"/>
</dbReference>
<dbReference type="Proteomes" id="UP001221898">
    <property type="component" value="Unassembled WGS sequence"/>
</dbReference>